<dbReference type="GO" id="GO:0005634">
    <property type="term" value="C:nucleus"/>
    <property type="evidence" value="ECO:0007669"/>
    <property type="project" value="TreeGrafter"/>
</dbReference>
<dbReference type="GO" id="GO:0003677">
    <property type="term" value="F:DNA binding"/>
    <property type="evidence" value="ECO:0007669"/>
    <property type="project" value="UniProtKB-KW"/>
</dbReference>
<accession>A0AAD1VMP6</accession>
<name>A0AAD1VMP6_PELCU</name>
<evidence type="ECO:0000259" key="2">
    <source>
        <dbReference type="PROSITE" id="PS51253"/>
    </source>
</evidence>
<dbReference type="InterPro" id="IPR009057">
    <property type="entry name" value="Homeodomain-like_sf"/>
</dbReference>
<protein>
    <submittedName>
        <fullName evidence="3">Tigger transposable element-derived 1-like</fullName>
    </submittedName>
</protein>
<dbReference type="Pfam" id="PF03184">
    <property type="entry name" value="DDE_1"/>
    <property type="match status" value="1"/>
</dbReference>
<proteinExistence type="predicted"/>
<dbReference type="InterPro" id="IPR004875">
    <property type="entry name" value="DDE_SF_endonuclease_dom"/>
</dbReference>
<reference evidence="3" key="1">
    <citation type="submission" date="2022-03" db="EMBL/GenBank/DDBJ databases">
        <authorList>
            <person name="Alioto T."/>
            <person name="Alioto T."/>
            <person name="Gomez Garrido J."/>
        </authorList>
    </citation>
    <scope>NUCLEOTIDE SEQUENCE</scope>
</reference>
<evidence type="ECO:0000313" key="4">
    <source>
        <dbReference type="Proteomes" id="UP001295444"/>
    </source>
</evidence>
<dbReference type="SUPFAM" id="SSF46689">
    <property type="entry name" value="Homeodomain-like"/>
    <property type="match status" value="1"/>
</dbReference>
<dbReference type="Gene3D" id="1.10.10.60">
    <property type="entry name" value="Homeodomain-like"/>
    <property type="match status" value="1"/>
</dbReference>
<organism evidence="3 4">
    <name type="scientific">Pelobates cultripes</name>
    <name type="common">Western spadefoot toad</name>
    <dbReference type="NCBI Taxonomy" id="61616"/>
    <lineage>
        <taxon>Eukaryota</taxon>
        <taxon>Metazoa</taxon>
        <taxon>Chordata</taxon>
        <taxon>Craniata</taxon>
        <taxon>Vertebrata</taxon>
        <taxon>Euteleostomi</taxon>
        <taxon>Amphibia</taxon>
        <taxon>Batrachia</taxon>
        <taxon>Anura</taxon>
        <taxon>Pelobatoidea</taxon>
        <taxon>Pelobatidae</taxon>
        <taxon>Pelobates</taxon>
    </lineage>
</organism>
<dbReference type="PROSITE" id="PS51253">
    <property type="entry name" value="HTH_CENPB"/>
    <property type="match status" value="1"/>
</dbReference>
<dbReference type="InterPro" id="IPR050863">
    <property type="entry name" value="CenT-Element_Derived"/>
</dbReference>
<dbReference type="PANTHER" id="PTHR19303:SF27">
    <property type="entry name" value="HTH CENPB-TYPE DOMAIN-CONTAINING PROTEIN"/>
    <property type="match status" value="1"/>
</dbReference>
<keyword evidence="4" id="KW-1185">Reference proteome</keyword>
<dbReference type="AlphaFoldDB" id="A0AAD1VMP6"/>
<dbReference type="EMBL" id="OW240912">
    <property type="protein sequence ID" value="CAH2220426.1"/>
    <property type="molecule type" value="Genomic_DNA"/>
</dbReference>
<feature type="domain" description="HTH CENPB-type" evidence="2">
    <location>
        <begin position="38"/>
        <end position="100"/>
    </location>
</feature>
<dbReference type="InterPro" id="IPR006600">
    <property type="entry name" value="HTH_CenpB_DNA-bd_dom"/>
</dbReference>
<dbReference type="Proteomes" id="UP001295444">
    <property type="component" value="Chromosome 01"/>
</dbReference>
<evidence type="ECO:0000256" key="1">
    <source>
        <dbReference type="ARBA" id="ARBA00023125"/>
    </source>
</evidence>
<dbReference type="PANTHER" id="PTHR19303">
    <property type="entry name" value="TRANSPOSON"/>
    <property type="match status" value="1"/>
</dbReference>
<keyword evidence="1" id="KW-0238">DNA-binding</keyword>
<evidence type="ECO:0000313" key="3">
    <source>
        <dbReference type="EMBL" id="CAH2220426.1"/>
    </source>
</evidence>
<gene>
    <name evidence="3" type="ORF">PECUL_23A011353</name>
</gene>
<sequence length="231" mass="25979">MRLTDLAKEYGRSASTISTILKMKEKITERDAAKGVTRVSKQQPPVLEEVEKLLLLWIEQKQRAGDSVTKPGTSADAEGFRVRRGWFERFKARSGIHSVIRHGEAASSDVAAAEEFATAFLEVMVSEGYLLQQVFNCDETGLFWKRMPKRTFITEEETSLPGHKPMKDHLTLLFCANASGDLKIKSLLVFHSENPWAFKKHKQYLVDNNLPLKAMLLMDNASARGRLVGGL</sequence>